<dbReference type="InterPro" id="IPR018391">
    <property type="entry name" value="PQQ_b-propeller_rpt"/>
</dbReference>
<evidence type="ECO:0000256" key="4">
    <source>
        <dbReference type="HAMAP-Rule" id="MF_00923"/>
    </source>
</evidence>
<dbReference type="NCBIfam" id="TIGR03300">
    <property type="entry name" value="assembly_YfgL"/>
    <property type="match status" value="1"/>
</dbReference>
<keyword evidence="3 4" id="KW-0998">Cell outer membrane</keyword>
<evidence type="ECO:0000256" key="5">
    <source>
        <dbReference type="SAM" id="SignalP"/>
    </source>
</evidence>
<feature type="signal peptide" evidence="5">
    <location>
        <begin position="1"/>
        <end position="21"/>
    </location>
</feature>
<dbReference type="InterPro" id="IPR002372">
    <property type="entry name" value="PQQ_rpt_dom"/>
</dbReference>
<comment type="subcellular location">
    <subcellularLocation>
        <location evidence="4">Cell outer membrane</location>
        <topology evidence="4">Lipid-anchor</topology>
    </subcellularLocation>
</comment>
<feature type="domain" description="Pyrrolo-quinoline quinone repeat" evidence="6">
    <location>
        <begin position="76"/>
        <end position="309"/>
    </location>
</feature>
<comment type="function">
    <text evidence="4">Part of the outer membrane protein assembly complex, which is involved in assembly and insertion of beta-barrel proteins into the outer membrane.</text>
</comment>
<reference evidence="7 8" key="1">
    <citation type="submission" date="2020-05" db="EMBL/GenBank/DDBJ databases">
        <authorList>
            <person name="Niu N."/>
        </authorList>
    </citation>
    <scope>NUCLEOTIDE SEQUENCE [LARGE SCALE GENOMIC DNA]</scope>
    <source>
        <strain evidence="7 8">3340-03</strain>
    </source>
</reference>
<comment type="similarity">
    <text evidence="4">Belongs to the BamB family.</text>
</comment>
<dbReference type="GO" id="GO:0051205">
    <property type="term" value="P:protein insertion into membrane"/>
    <property type="evidence" value="ECO:0007669"/>
    <property type="project" value="UniProtKB-UniRule"/>
</dbReference>
<evidence type="ECO:0000256" key="1">
    <source>
        <dbReference type="ARBA" id="ARBA00022729"/>
    </source>
</evidence>
<dbReference type="SMART" id="SM00564">
    <property type="entry name" value="PQQ"/>
    <property type="match status" value="5"/>
</dbReference>
<keyword evidence="8" id="KW-1185">Reference proteome</keyword>
<comment type="caution">
    <text evidence="7">The sequence shown here is derived from an EMBL/GenBank/DDBJ whole genome shotgun (WGS) entry which is preliminary data.</text>
</comment>
<evidence type="ECO:0000256" key="2">
    <source>
        <dbReference type="ARBA" id="ARBA00023136"/>
    </source>
</evidence>
<dbReference type="InterPro" id="IPR015943">
    <property type="entry name" value="WD40/YVTN_repeat-like_dom_sf"/>
</dbReference>
<dbReference type="InterPro" id="IPR017687">
    <property type="entry name" value="BamB"/>
</dbReference>
<dbReference type="PANTHER" id="PTHR34512">
    <property type="entry name" value="CELL SURFACE PROTEIN"/>
    <property type="match status" value="1"/>
</dbReference>
<feature type="chain" id="PRO_5033183772" description="Outer membrane protein assembly factor BamB" evidence="5">
    <location>
        <begin position="22"/>
        <end position="385"/>
    </location>
</feature>
<dbReference type="Gene3D" id="2.130.10.10">
    <property type="entry name" value="YVTN repeat-like/Quinoprotein amine dehydrogenase"/>
    <property type="match status" value="1"/>
</dbReference>
<name>A0A849P6Z8_9BURK</name>
<evidence type="ECO:0000313" key="7">
    <source>
        <dbReference type="EMBL" id="NOL51318.1"/>
    </source>
</evidence>
<keyword evidence="4" id="KW-0449">Lipoprotein</keyword>
<dbReference type="HAMAP" id="MF_00923">
    <property type="entry name" value="OM_assembly_BamB"/>
    <property type="match status" value="1"/>
</dbReference>
<dbReference type="Pfam" id="PF13360">
    <property type="entry name" value="PQQ_2"/>
    <property type="match status" value="1"/>
</dbReference>
<dbReference type="PROSITE" id="PS51257">
    <property type="entry name" value="PROKAR_LIPOPROTEIN"/>
    <property type="match status" value="1"/>
</dbReference>
<evidence type="ECO:0000256" key="3">
    <source>
        <dbReference type="ARBA" id="ARBA00023237"/>
    </source>
</evidence>
<dbReference type="RefSeq" id="WP_171680008.1">
    <property type="nucleotide sequence ID" value="NZ_JABGBN010000002.1"/>
</dbReference>
<gene>
    <name evidence="4 7" type="primary">bamB</name>
    <name evidence="7" type="ORF">HKX39_03900</name>
</gene>
<evidence type="ECO:0000259" key="6">
    <source>
        <dbReference type="Pfam" id="PF13360"/>
    </source>
</evidence>
<dbReference type="GO" id="GO:0009279">
    <property type="term" value="C:cell outer membrane"/>
    <property type="evidence" value="ECO:0007669"/>
    <property type="project" value="UniProtKB-SubCell"/>
</dbReference>
<keyword evidence="2 4" id="KW-0472">Membrane</keyword>
<sequence>MKVRALKGFALALGAALTLSACGLMSNDSRYEPVDLTEYQAQVQPHITWTVSIGSGSGHGFTPVLVQESIFAATPDGQVVRVNATTGAVEWRIKLDKALAGGVGVGEGLVAVTTRDGQVQVLDANTGEARWSSRTSTISTTPPVIGSGVVIVRGDDFRVQGFNVTDGSLLWSYVRTNPEMSLKTNSRMVFADARTVFAAVPTGRLVALDVSNGRLLWEVLAATVKGPTDLDSVTDVVGQPILYGNEACFASYQGNVVCYNFTQKGPALSWAQPFSSAVGVDATPNAIVSAAIDGTVALFARQNGQTVWADRTLANRGLTNPIVFNNYVVVADYEGYAHFFDFNSGTLLGRVSLGDSDPVVSPLIATPNGVVAQTGDGDLVLFGAK</sequence>
<keyword evidence="4" id="KW-0564">Palmitate</keyword>
<evidence type="ECO:0000313" key="8">
    <source>
        <dbReference type="Proteomes" id="UP000537862"/>
    </source>
</evidence>
<dbReference type="AlphaFoldDB" id="A0A849P6Z8"/>
<keyword evidence="1 4" id="KW-0732">Signal</keyword>
<dbReference type="Proteomes" id="UP000537862">
    <property type="component" value="Unassembled WGS sequence"/>
</dbReference>
<dbReference type="SUPFAM" id="SSF50998">
    <property type="entry name" value="Quinoprotein alcohol dehydrogenase-like"/>
    <property type="match status" value="1"/>
</dbReference>
<dbReference type="GO" id="GO:0043165">
    <property type="term" value="P:Gram-negative-bacterium-type cell outer membrane assembly"/>
    <property type="evidence" value="ECO:0007669"/>
    <property type="project" value="UniProtKB-UniRule"/>
</dbReference>
<dbReference type="PANTHER" id="PTHR34512:SF30">
    <property type="entry name" value="OUTER MEMBRANE PROTEIN ASSEMBLY FACTOR BAMB"/>
    <property type="match status" value="1"/>
</dbReference>
<proteinExistence type="inferred from homology"/>
<protein>
    <recommendedName>
        <fullName evidence="4">Outer membrane protein assembly factor BamB</fullName>
    </recommendedName>
</protein>
<dbReference type="EMBL" id="JABGBN010000002">
    <property type="protein sequence ID" value="NOL51318.1"/>
    <property type="molecule type" value="Genomic_DNA"/>
</dbReference>
<accession>A0A849P6Z8</accession>
<dbReference type="InterPro" id="IPR011047">
    <property type="entry name" value="Quinoprotein_ADH-like_sf"/>
</dbReference>
<comment type="subunit">
    <text evidence="4">Part of the Bam complex.</text>
</comment>
<organism evidence="7 8">
    <name type="scientific">Pelistega suis</name>
    <dbReference type="NCBI Taxonomy" id="1631957"/>
    <lineage>
        <taxon>Bacteria</taxon>
        <taxon>Pseudomonadati</taxon>
        <taxon>Pseudomonadota</taxon>
        <taxon>Betaproteobacteria</taxon>
        <taxon>Burkholderiales</taxon>
        <taxon>Alcaligenaceae</taxon>
        <taxon>Pelistega</taxon>
    </lineage>
</organism>